<feature type="region of interest" description="Disordered" evidence="1">
    <location>
        <begin position="453"/>
        <end position="474"/>
    </location>
</feature>
<keyword evidence="3" id="KW-1185">Reference proteome</keyword>
<name>A0A7H9HWG3_9SACH</name>
<feature type="region of interest" description="Disordered" evidence="1">
    <location>
        <begin position="67"/>
        <end position="91"/>
    </location>
</feature>
<feature type="compositionally biased region" description="Low complexity" evidence="1">
    <location>
        <begin position="193"/>
        <end position="227"/>
    </location>
</feature>
<feature type="compositionally biased region" description="Polar residues" evidence="1">
    <location>
        <begin position="132"/>
        <end position="141"/>
    </location>
</feature>
<feature type="compositionally biased region" description="Low complexity" evidence="1">
    <location>
        <begin position="333"/>
        <end position="359"/>
    </location>
</feature>
<feature type="compositionally biased region" description="Basic and acidic residues" evidence="1">
    <location>
        <begin position="290"/>
        <end position="310"/>
    </location>
</feature>
<gene>
    <name evidence="2" type="ORF">HG537_0G03190</name>
</gene>
<evidence type="ECO:0000256" key="1">
    <source>
        <dbReference type="SAM" id="MobiDB-lite"/>
    </source>
</evidence>
<evidence type="ECO:0000313" key="3">
    <source>
        <dbReference type="Proteomes" id="UP000510647"/>
    </source>
</evidence>
<dbReference type="OrthoDB" id="5563016at2759"/>
<reference evidence="2 3" key="1">
    <citation type="submission" date="2020-06" db="EMBL/GenBank/DDBJ databases">
        <title>The yeast mating-type switching endonuclease HO is a domesticated member of an unorthodox homing genetic element family.</title>
        <authorList>
            <person name="Coughlan A.Y."/>
            <person name="Lombardi L."/>
            <person name="Braun-Galleani S."/>
            <person name="Martos A.R."/>
            <person name="Galeote V."/>
            <person name="Bigey F."/>
            <person name="Dequin S."/>
            <person name="Byrne K.P."/>
            <person name="Wolfe K.H."/>
        </authorList>
    </citation>
    <scope>NUCLEOTIDE SEQUENCE [LARGE SCALE GENOMIC DNA]</scope>
    <source>
        <strain evidence="2 3">CBS2947</strain>
    </source>
</reference>
<dbReference type="AlphaFoldDB" id="A0A7H9HWG3"/>
<feature type="region of interest" description="Disordered" evidence="1">
    <location>
        <begin position="131"/>
        <end position="231"/>
    </location>
</feature>
<accession>A0A7H9HWG3</accession>
<protein>
    <submittedName>
        <fullName evidence="2">Uncharacterized protein</fullName>
    </submittedName>
</protein>
<dbReference type="Proteomes" id="UP000510647">
    <property type="component" value="Chromosome 7"/>
</dbReference>
<dbReference type="EMBL" id="CP059273">
    <property type="protein sequence ID" value="QLQ82064.1"/>
    <property type="molecule type" value="Genomic_DNA"/>
</dbReference>
<evidence type="ECO:0000313" key="2">
    <source>
        <dbReference type="EMBL" id="QLQ82064.1"/>
    </source>
</evidence>
<feature type="compositionally biased region" description="Polar residues" evidence="1">
    <location>
        <begin position="149"/>
        <end position="178"/>
    </location>
</feature>
<feature type="region of interest" description="Disordered" evidence="1">
    <location>
        <begin position="333"/>
        <end position="413"/>
    </location>
</feature>
<feature type="region of interest" description="Disordered" evidence="1">
    <location>
        <begin position="255"/>
        <end position="320"/>
    </location>
</feature>
<feature type="compositionally biased region" description="Polar residues" evidence="1">
    <location>
        <begin position="67"/>
        <end position="79"/>
    </location>
</feature>
<sequence>MYSTVYGTCKDNSSVYSGSSTNTSNSTAVFGRNGRIIPRSNSTSDLYEIPATAGAGNGRKKQFSAVISRNRSQPSLQVSSGGGGLYRSQSRSNSCYSLEQKNILKSIPEMRQPNYVLTPYQLQRKQMKDSFQFPNGESFTPRSRLGNVPRSNSSTTLSNPGRTLSQVLSRSQSMNSLPLESPRYQKPSMTIASSSPSPVGSRNSNSSYNSMRDHSSNGSTNPSSGPSAHNSNTALHLAADEKSHFILAATLATSGDTKRPSVTVDGRGAEKSNNLSDEERPSVVPASAPLDEKLEAKRDDKKDCEKDRGSSLKRQPGSGTKLGAFFKKIFSLSSSRNPSPTSSASSSSTSIVSLSQLSPLNLARRKKRRRMDTDISGSTVSSPRPDGRPVSSKPKLEASQPKAGSDDQTQTTENVEVCLPTEDEQNDEDCDDILMDTDLVFDSLLLKADIGRPSYQQKQTEPWQELKNPPNYDSSSAIDPVDARHGETFKEAESNIDYELISEFSRLGTFIEDSSKTAHANLPPRSARRPTLPDKELAKSFYHPVYGETDFGHYLIKRLYQDWKVVHLDEALHKDDTKAAFAEKRLRFADEIYVNDTWSQYDYQRSDKRFIKNRRRMMQLEKGAFIQAIKLELNEFKRNEMVVHQESVRFTHLFS</sequence>
<organism evidence="2 3">
    <name type="scientific">Torulaspora globosa</name>
    <dbReference type="NCBI Taxonomy" id="48254"/>
    <lineage>
        <taxon>Eukaryota</taxon>
        <taxon>Fungi</taxon>
        <taxon>Dikarya</taxon>
        <taxon>Ascomycota</taxon>
        <taxon>Saccharomycotina</taxon>
        <taxon>Saccharomycetes</taxon>
        <taxon>Saccharomycetales</taxon>
        <taxon>Saccharomycetaceae</taxon>
        <taxon>Torulaspora</taxon>
    </lineage>
</organism>
<proteinExistence type="predicted"/>